<evidence type="ECO:0000259" key="2">
    <source>
        <dbReference type="PROSITE" id="PS50105"/>
    </source>
</evidence>
<dbReference type="Pfam" id="PF07647">
    <property type="entry name" value="SAM_2"/>
    <property type="match status" value="1"/>
</dbReference>
<sequence length="370" mass="42166">MGPKYMQKYDDAVQKATTVHQLLEYLELGQFAEQFSFNGIVTLQQASQLTKDDLEYIGISVCGVQTRILKAAGRLKEKLRRESLAAAQTNEDLTEMECDEPSPSHRINSTSSLYISSTVCRPYFPEVCFGVSVLVHDLIVMEENNRVREGSARHRRTPFERVVPRQLFSMKRNRDDFEGAPELVPSSHDDQSWTMPSEDDIRLVLTELHRVARFSTGCLIVALIYIERLRRTSNAHVLVSTWQPMLLISVIVAQKVYEDRTQPNANFAKIRPDLTSAQLHQLEFEFLTLIDYNVGVRAAVYTEWYFKVCSLCERNSMRMKPLNAAEAARLEVITINFEERVKEDYAKTKAHSAPIKSESHAESGGRAVLS</sequence>
<dbReference type="InterPro" id="IPR036915">
    <property type="entry name" value="Cyclin-like_sf"/>
</dbReference>
<reference evidence="3 4" key="1">
    <citation type="journal article" date="2024" name="Science">
        <title>Giant polyketide synthase enzymes in the biosynthesis of giant marine polyether toxins.</title>
        <authorList>
            <person name="Fallon T.R."/>
            <person name="Shende V.V."/>
            <person name="Wierzbicki I.H."/>
            <person name="Pendleton A.L."/>
            <person name="Watervoot N.F."/>
            <person name="Auber R.P."/>
            <person name="Gonzalez D.J."/>
            <person name="Wisecaver J.H."/>
            <person name="Moore B.S."/>
        </authorList>
    </citation>
    <scope>NUCLEOTIDE SEQUENCE [LARGE SCALE GENOMIC DNA]</scope>
    <source>
        <strain evidence="3 4">12B1</strain>
    </source>
</reference>
<dbReference type="SUPFAM" id="SSF47954">
    <property type="entry name" value="Cyclin-like"/>
    <property type="match status" value="1"/>
</dbReference>
<dbReference type="EMBL" id="JBGBPQ010000007">
    <property type="protein sequence ID" value="KAL1522047.1"/>
    <property type="molecule type" value="Genomic_DNA"/>
</dbReference>
<keyword evidence="4" id="KW-1185">Reference proteome</keyword>
<evidence type="ECO:0000256" key="1">
    <source>
        <dbReference type="SAM" id="MobiDB-lite"/>
    </source>
</evidence>
<evidence type="ECO:0000313" key="4">
    <source>
        <dbReference type="Proteomes" id="UP001515480"/>
    </source>
</evidence>
<dbReference type="GO" id="GO:0019901">
    <property type="term" value="F:protein kinase binding"/>
    <property type="evidence" value="ECO:0007669"/>
    <property type="project" value="InterPro"/>
</dbReference>
<dbReference type="InterPro" id="IPR013761">
    <property type="entry name" value="SAM/pointed_sf"/>
</dbReference>
<proteinExistence type="predicted"/>
<dbReference type="PANTHER" id="PTHR14248">
    <property type="entry name" value="CYCLIN Y, ISOFORM A"/>
    <property type="match status" value="1"/>
</dbReference>
<gene>
    <name evidence="3" type="ORF">AB1Y20_021692</name>
</gene>
<dbReference type="Gene3D" id="1.10.472.10">
    <property type="entry name" value="Cyclin-like"/>
    <property type="match status" value="1"/>
</dbReference>
<name>A0AB34JMA5_PRYPA</name>
<dbReference type="SUPFAM" id="SSF47769">
    <property type="entry name" value="SAM/Pointed domain"/>
    <property type="match status" value="1"/>
</dbReference>
<evidence type="ECO:0000313" key="3">
    <source>
        <dbReference type="EMBL" id="KAL1522047.1"/>
    </source>
</evidence>
<dbReference type="Pfam" id="PF08613">
    <property type="entry name" value="Cyclin"/>
    <property type="match status" value="1"/>
</dbReference>
<dbReference type="InterPro" id="IPR001660">
    <property type="entry name" value="SAM"/>
</dbReference>
<dbReference type="InterPro" id="IPR013922">
    <property type="entry name" value="Cyclin_PHO80-like"/>
</dbReference>
<dbReference type="Proteomes" id="UP001515480">
    <property type="component" value="Unassembled WGS sequence"/>
</dbReference>
<organism evidence="3 4">
    <name type="scientific">Prymnesium parvum</name>
    <name type="common">Toxic golden alga</name>
    <dbReference type="NCBI Taxonomy" id="97485"/>
    <lineage>
        <taxon>Eukaryota</taxon>
        <taxon>Haptista</taxon>
        <taxon>Haptophyta</taxon>
        <taxon>Prymnesiophyceae</taxon>
        <taxon>Prymnesiales</taxon>
        <taxon>Prymnesiaceae</taxon>
        <taxon>Prymnesium</taxon>
    </lineage>
</organism>
<accession>A0AB34JMA5</accession>
<feature type="region of interest" description="Disordered" evidence="1">
    <location>
        <begin position="348"/>
        <end position="370"/>
    </location>
</feature>
<dbReference type="AlphaFoldDB" id="A0AB34JMA5"/>
<comment type="caution">
    <text evidence="3">The sequence shown here is derived from an EMBL/GenBank/DDBJ whole genome shotgun (WGS) entry which is preliminary data.</text>
</comment>
<dbReference type="PROSITE" id="PS50105">
    <property type="entry name" value="SAM_DOMAIN"/>
    <property type="match status" value="1"/>
</dbReference>
<dbReference type="Gene3D" id="1.10.150.50">
    <property type="entry name" value="Transcription Factor, Ets-1"/>
    <property type="match status" value="1"/>
</dbReference>
<feature type="domain" description="SAM" evidence="2">
    <location>
        <begin position="14"/>
        <end position="78"/>
    </location>
</feature>
<protein>
    <recommendedName>
        <fullName evidence="2">SAM domain-containing protein</fullName>
    </recommendedName>
</protein>